<dbReference type="GO" id="GO:0003677">
    <property type="term" value="F:DNA binding"/>
    <property type="evidence" value="ECO:0007669"/>
    <property type="project" value="InterPro"/>
</dbReference>
<gene>
    <name evidence="6" type="ORF">FPZ12_022730</name>
</gene>
<feature type="coiled-coil region" evidence="4">
    <location>
        <begin position="583"/>
        <end position="620"/>
    </location>
</feature>
<evidence type="ECO:0000313" key="7">
    <source>
        <dbReference type="Proteomes" id="UP000319769"/>
    </source>
</evidence>
<dbReference type="GO" id="GO:0005737">
    <property type="term" value="C:cytoplasm"/>
    <property type="evidence" value="ECO:0007669"/>
    <property type="project" value="TreeGrafter"/>
</dbReference>
<dbReference type="Gene3D" id="1.10.10.10">
    <property type="entry name" value="Winged helix-like DNA-binding domain superfamily/Winged helix DNA-binding domain"/>
    <property type="match status" value="1"/>
</dbReference>
<comment type="caution">
    <text evidence="6">The sequence shown here is derived from an EMBL/GenBank/DDBJ whole genome shotgun (WGS) entry which is preliminary data.</text>
</comment>
<evidence type="ECO:0000256" key="2">
    <source>
        <dbReference type="ARBA" id="ARBA00022840"/>
    </source>
</evidence>
<sequence>MRLVPRLGSGIPLVARVEEMRRLRSGFTRAERGEAGAALLAGDAGVGKTRLLAELAEFAGGRGALVLTGRCLDVREGGLPYLPFAEALGPLATAEDAAITEAVRIRPALGRLLPMAQAGPLSSSEFVPVSSEHEVPRRARPEQDLGQLQLFDAVLAVLSEIAEHRPVLLVLEDLHWADGSTRNLLSFLVSRLRAQRLFVVASYREEDVHRRHPLRALLVELVRLPTVTQVALQPLKDADARAFVEALAEGPLSPEVIADVVERSEGNPFFAEELLASCAESENLPAGLAEVLLARLERLSPDARRVLRAIAVAGESVSHAALAEVSGLGEDELDEALREAVQHHVLVVEKGAYTFRHALLSEAVYGDLLPGERTRMHAAYAGRIKRTPQGRGHDAKLAYHSLQSRDVTTALPALLSAADEAERLGAPGAALRHVEQALEIWDVVADADKPTEVDELRLLHEASYFAGTSGEPERAVAYARSAVQALTPEIDGDRAVKTWRRLAEAAMNTEGAIELAVEAVGKAWDLVAESEVSKTRAWVLATRAAIMRSVDRWEDSYWSARTAVADARQVGASGAEASALITLGALADNAADFEEARARLKEAESKAREADALNVELRAVCFLGFSYEDQGEIRKAIEVYERGIERAEQAGLIWSAYGLELRARHLLLCYFSGDWPMETATGSPARGVSSTLAARMSASWLPIVVARGRFAAAEKLLAELRPHWRGEPLTALASGGAGAEMAYWQGDHAKAIKRAQEAASFMSALDEGYLLSGIRLGALALASAVALAAEARIKGDEAALAGAVQVGREELERVRYAAEHGRPRAGRLGPEGRAWAARAEAMATGLEGAADPKLWAEAVEAFGYGAVYEEAFCRWQHAEALLAASETERAAEELGKAHEVAERLRALPLRDAIRELARRARIELPGVENEPRRDVVDPLTERERAVLERVALGRTNRQVGEELYISEKTVSVHLSRVMAKLGATRRAEAVAIAYDRGLLMRPTSPSTLRV</sequence>
<dbReference type="GO" id="GO:0006355">
    <property type="term" value="P:regulation of DNA-templated transcription"/>
    <property type="evidence" value="ECO:0007669"/>
    <property type="project" value="InterPro"/>
</dbReference>
<dbReference type="SUPFAM" id="SSF48452">
    <property type="entry name" value="TPR-like"/>
    <property type="match status" value="1"/>
</dbReference>
<evidence type="ECO:0000313" key="6">
    <source>
        <dbReference type="EMBL" id="KAA9158409.1"/>
    </source>
</evidence>
<name>A0A5N0UYH2_9PSEU</name>
<evidence type="ECO:0000259" key="5">
    <source>
        <dbReference type="PROSITE" id="PS50043"/>
    </source>
</evidence>
<dbReference type="Pfam" id="PF13191">
    <property type="entry name" value="AAA_16"/>
    <property type="match status" value="1"/>
</dbReference>
<dbReference type="GO" id="GO:0005524">
    <property type="term" value="F:ATP binding"/>
    <property type="evidence" value="ECO:0007669"/>
    <property type="project" value="UniProtKB-KW"/>
</dbReference>
<organism evidence="6 7">
    <name type="scientific">Amycolatopsis acidicola</name>
    <dbReference type="NCBI Taxonomy" id="2596893"/>
    <lineage>
        <taxon>Bacteria</taxon>
        <taxon>Bacillati</taxon>
        <taxon>Actinomycetota</taxon>
        <taxon>Actinomycetes</taxon>
        <taxon>Pseudonocardiales</taxon>
        <taxon>Pseudonocardiaceae</taxon>
        <taxon>Amycolatopsis</taxon>
    </lineage>
</organism>
<dbReference type="Gene3D" id="1.25.40.10">
    <property type="entry name" value="Tetratricopeptide repeat domain"/>
    <property type="match status" value="1"/>
</dbReference>
<dbReference type="InterPro" id="IPR036388">
    <property type="entry name" value="WH-like_DNA-bd_sf"/>
</dbReference>
<reference evidence="6" key="1">
    <citation type="submission" date="2019-09" db="EMBL/GenBank/DDBJ databases">
        <authorList>
            <person name="Teo W.F.A."/>
            <person name="Duangmal K."/>
        </authorList>
    </citation>
    <scope>NUCLEOTIDE SEQUENCE [LARGE SCALE GENOMIC DNA]</scope>
    <source>
        <strain evidence="6">K81G1</strain>
    </source>
</reference>
<dbReference type="SMART" id="SM00421">
    <property type="entry name" value="HTH_LUXR"/>
    <property type="match status" value="1"/>
</dbReference>
<dbReference type="Pfam" id="PF00196">
    <property type="entry name" value="GerE"/>
    <property type="match status" value="1"/>
</dbReference>
<dbReference type="PROSITE" id="PS50005">
    <property type="entry name" value="TPR"/>
    <property type="match status" value="1"/>
</dbReference>
<dbReference type="PANTHER" id="PTHR16305:SF35">
    <property type="entry name" value="TRANSCRIPTIONAL ACTIVATOR DOMAIN"/>
    <property type="match status" value="1"/>
</dbReference>
<dbReference type="InterPro" id="IPR016032">
    <property type="entry name" value="Sig_transdc_resp-reg_C-effctor"/>
</dbReference>
<feature type="domain" description="HTH luxR-type" evidence="5">
    <location>
        <begin position="932"/>
        <end position="997"/>
    </location>
</feature>
<keyword evidence="1" id="KW-0547">Nucleotide-binding</keyword>
<keyword evidence="3" id="KW-0802">TPR repeat</keyword>
<dbReference type="InterPro" id="IPR019734">
    <property type="entry name" value="TPR_rpt"/>
</dbReference>
<dbReference type="PROSITE" id="PS00622">
    <property type="entry name" value="HTH_LUXR_1"/>
    <property type="match status" value="1"/>
</dbReference>
<dbReference type="SMART" id="SM00028">
    <property type="entry name" value="TPR"/>
    <property type="match status" value="3"/>
</dbReference>
<evidence type="ECO:0000256" key="4">
    <source>
        <dbReference type="SAM" id="Coils"/>
    </source>
</evidence>
<feature type="repeat" description="TPR" evidence="3">
    <location>
        <begin position="617"/>
        <end position="650"/>
    </location>
</feature>
<protein>
    <submittedName>
        <fullName evidence="6">AAA family ATPase</fullName>
    </submittedName>
</protein>
<keyword evidence="7" id="KW-1185">Reference proteome</keyword>
<dbReference type="InterPro" id="IPR000792">
    <property type="entry name" value="Tscrpt_reg_LuxR_C"/>
</dbReference>
<keyword evidence="4" id="KW-0175">Coiled coil</keyword>
<dbReference type="InterPro" id="IPR041664">
    <property type="entry name" value="AAA_16"/>
</dbReference>
<dbReference type="RefSeq" id="WP_144754926.1">
    <property type="nucleotide sequence ID" value="NZ_VMNW02000035.1"/>
</dbReference>
<dbReference type="OrthoDB" id="5476461at2"/>
<evidence type="ECO:0000256" key="1">
    <source>
        <dbReference type="ARBA" id="ARBA00022741"/>
    </source>
</evidence>
<dbReference type="Proteomes" id="UP000319769">
    <property type="component" value="Unassembled WGS sequence"/>
</dbReference>
<accession>A0A5N0UYH2</accession>
<dbReference type="AlphaFoldDB" id="A0A5N0UYH2"/>
<dbReference type="PROSITE" id="PS50043">
    <property type="entry name" value="HTH_LUXR_2"/>
    <property type="match status" value="1"/>
</dbReference>
<dbReference type="SUPFAM" id="SSF52540">
    <property type="entry name" value="P-loop containing nucleoside triphosphate hydrolases"/>
    <property type="match status" value="1"/>
</dbReference>
<dbReference type="CDD" id="cd06170">
    <property type="entry name" value="LuxR_C_like"/>
    <property type="match status" value="1"/>
</dbReference>
<proteinExistence type="predicted"/>
<dbReference type="PRINTS" id="PR00038">
    <property type="entry name" value="HTHLUXR"/>
</dbReference>
<evidence type="ECO:0000256" key="3">
    <source>
        <dbReference type="PROSITE-ProRule" id="PRU00339"/>
    </source>
</evidence>
<dbReference type="EMBL" id="VMNW02000035">
    <property type="protein sequence ID" value="KAA9158409.1"/>
    <property type="molecule type" value="Genomic_DNA"/>
</dbReference>
<dbReference type="PANTHER" id="PTHR16305">
    <property type="entry name" value="TESTICULAR SOLUBLE ADENYLYL CYCLASE"/>
    <property type="match status" value="1"/>
</dbReference>
<keyword evidence="2" id="KW-0067">ATP-binding</keyword>
<dbReference type="InterPro" id="IPR011990">
    <property type="entry name" value="TPR-like_helical_dom_sf"/>
</dbReference>
<dbReference type="GO" id="GO:0004016">
    <property type="term" value="F:adenylate cyclase activity"/>
    <property type="evidence" value="ECO:0007669"/>
    <property type="project" value="TreeGrafter"/>
</dbReference>
<dbReference type="InterPro" id="IPR027417">
    <property type="entry name" value="P-loop_NTPase"/>
</dbReference>
<dbReference type="SUPFAM" id="SSF46894">
    <property type="entry name" value="C-terminal effector domain of the bipartite response regulators"/>
    <property type="match status" value="1"/>
</dbReference>